<organism evidence="1 2">
    <name type="scientific">Marivirga lumbricoides</name>
    <dbReference type="NCBI Taxonomy" id="1046115"/>
    <lineage>
        <taxon>Bacteria</taxon>
        <taxon>Pseudomonadati</taxon>
        <taxon>Bacteroidota</taxon>
        <taxon>Cytophagia</taxon>
        <taxon>Cytophagales</taxon>
        <taxon>Marivirgaceae</taxon>
        <taxon>Marivirga</taxon>
    </lineage>
</organism>
<accession>A0ABQ1LHE4</accession>
<name>A0ABQ1LHE4_9BACT</name>
<reference evidence="2" key="1">
    <citation type="journal article" date="2019" name="Int. J. Syst. Evol. Microbiol.">
        <title>The Global Catalogue of Microorganisms (GCM) 10K type strain sequencing project: providing services to taxonomists for standard genome sequencing and annotation.</title>
        <authorList>
            <consortium name="The Broad Institute Genomics Platform"/>
            <consortium name="The Broad Institute Genome Sequencing Center for Infectious Disease"/>
            <person name="Wu L."/>
            <person name="Ma J."/>
        </authorList>
    </citation>
    <scope>NUCLEOTIDE SEQUENCE [LARGE SCALE GENOMIC DNA]</scope>
    <source>
        <strain evidence="2">CGMCC 1.10832</strain>
    </source>
</reference>
<dbReference type="RefSeq" id="WP_188460463.1">
    <property type="nucleotide sequence ID" value="NZ_BAABHU010000002.1"/>
</dbReference>
<gene>
    <name evidence="1" type="ORF">GCM10011506_07410</name>
</gene>
<dbReference type="EMBL" id="BMEC01000002">
    <property type="protein sequence ID" value="GGC24639.1"/>
    <property type="molecule type" value="Genomic_DNA"/>
</dbReference>
<dbReference type="InterPro" id="IPR023614">
    <property type="entry name" value="Porin_dom_sf"/>
</dbReference>
<evidence type="ECO:0008006" key="3">
    <source>
        <dbReference type="Google" id="ProtNLM"/>
    </source>
</evidence>
<evidence type="ECO:0000313" key="1">
    <source>
        <dbReference type="EMBL" id="GGC24639.1"/>
    </source>
</evidence>
<comment type="caution">
    <text evidence="1">The sequence shown here is derived from an EMBL/GenBank/DDBJ whole genome shotgun (WGS) entry which is preliminary data.</text>
</comment>
<dbReference type="Proteomes" id="UP000636010">
    <property type="component" value="Unassembled WGS sequence"/>
</dbReference>
<proteinExistence type="predicted"/>
<keyword evidence="2" id="KW-1185">Reference proteome</keyword>
<sequence length="432" mass="47774">MIFKTSKSFRIRLAVSGIICLLGIHSLIAQPNTLNKGEKILSNLSINGSGQLWLRYSDLNPGTTINNNPAENVWDISVRRYRLGFKGKASDKIDFALLLGNNNMNLKSPNMSPILLELYMSYKLSDHIIITAGKNPWTGLSRYAAPSSSNSLGLDVNFASGPLLNFQDDLYRKFSVAAHGIAGKFDYRAVLSKPMNRVSSTALSEDAKLTYNPNAVYTSAYVKYQFREHEPNAPFSAGTYQGTRNILNIGAGFTNQTKSSQSLTALNDTLTHAARSFAIDAYYEQALTNNHSWTLYTAYINHDIGPNYVRNLAANTIADAGTSTSFNGVGNAIPVNGTGDILVFQAGYLQKFKQDTFIESVQPYFLAQYSDLDKFEDPVMLYEGGVSFLVDGHNSKFVMGYQNWPVVMKDSSIKKLKEFPYGIDVSIQVQIV</sequence>
<evidence type="ECO:0000313" key="2">
    <source>
        <dbReference type="Proteomes" id="UP000636010"/>
    </source>
</evidence>
<dbReference type="Gene3D" id="2.40.160.10">
    <property type="entry name" value="Porin"/>
    <property type="match status" value="1"/>
</dbReference>
<protein>
    <recommendedName>
        <fullName evidence="3">Porin</fullName>
    </recommendedName>
</protein>